<evidence type="ECO:0000256" key="9">
    <source>
        <dbReference type="PIRSR" id="PIRSR000485-1"/>
    </source>
</evidence>
<dbReference type="GO" id="GO:0006189">
    <property type="term" value="P:'de novo' IMP biosynthetic process"/>
    <property type="evidence" value="ECO:0007669"/>
    <property type="project" value="UniProtKB-UniPathway"/>
</dbReference>
<evidence type="ECO:0000313" key="13">
    <source>
        <dbReference type="Proteomes" id="UP000177932"/>
    </source>
</evidence>
<dbReference type="Gene3D" id="3.60.20.10">
    <property type="entry name" value="Glutamine Phosphoribosylpyrophosphate, subunit 1, domain 1"/>
    <property type="match status" value="1"/>
</dbReference>
<dbReference type="InterPro" id="IPR029055">
    <property type="entry name" value="Ntn_hydrolases_N"/>
</dbReference>
<evidence type="ECO:0000256" key="6">
    <source>
        <dbReference type="ARBA" id="ARBA00022755"/>
    </source>
</evidence>
<dbReference type="PANTHER" id="PTHR11907">
    <property type="entry name" value="AMIDOPHOSPHORIBOSYLTRANSFERASE"/>
    <property type="match status" value="1"/>
</dbReference>
<evidence type="ECO:0000256" key="10">
    <source>
        <dbReference type="PIRSR" id="PIRSR000485-2"/>
    </source>
</evidence>
<dbReference type="GO" id="GO:0004044">
    <property type="term" value="F:amidophosphoribosyltransferase activity"/>
    <property type="evidence" value="ECO:0007669"/>
    <property type="project" value="UniProtKB-EC"/>
</dbReference>
<comment type="pathway">
    <text evidence="1 8">Purine metabolism; IMP biosynthesis via de novo pathway; N(1)-(5-phospho-D-ribosyl)glycinamide from 5-phospho-alpha-D-ribose 1-diphosphate: step 1/2.</text>
</comment>
<sequence length="484" mass="54185">MCGIVGVVNESREAGPDIFFACTEMQHRGKESGGIAVFDEEAGYMDKHIGMGDMAQVFMGKSAASLRGKIGIGHVRYSNTGSSSLKNAQPVIGFFRGKEFACGHNGNLVNTKALMNECSMVNRFFDSDCSDTRVVAGMISQSRAASFKEALLEVLPKLEGAFCFLFLCDGNLYAARDPYGFHPFQLGRRGRDCILASESMVFDHLSIESPSRVERSAEFERDISPGELFIAGRSGEYSMMWSEPKNLKFDIFEYIYFLRPDSKVYGVRVELARRMMGRYLAEEQPAEADIIVPVRSSGSAASRGYAERMREMGYLCKEEPEGLFRPNVVGRVWVEPFQEIREEYLRLKFNIIPELIDGRDVIVVDDSIVRGNTIKRIVKLMRQGGARKVHVRISCPPYMWPDIYGNDTYKDYQNDRLVALTLMGDAAAIAKSIGVDSLGYLSLEKTKRAILDVKEPGSILDMDSFYDGVFTKKYPAGTGDYIIR</sequence>
<gene>
    <name evidence="12" type="ORF">A2827_03970</name>
</gene>
<dbReference type="EC" id="2.4.2.14" evidence="3 8"/>
<keyword evidence="10" id="KW-0479">Metal-binding</keyword>
<evidence type="ECO:0000256" key="3">
    <source>
        <dbReference type="ARBA" id="ARBA00011941"/>
    </source>
</evidence>
<evidence type="ECO:0000256" key="2">
    <source>
        <dbReference type="ARBA" id="ARBA00010138"/>
    </source>
</evidence>
<dbReference type="InterPro" id="IPR017932">
    <property type="entry name" value="GATase_2_dom"/>
</dbReference>
<feature type="active site" description="Nucleophile" evidence="9">
    <location>
        <position position="2"/>
    </location>
</feature>
<dbReference type="STRING" id="1802158.A2827_03970"/>
<evidence type="ECO:0000256" key="4">
    <source>
        <dbReference type="ARBA" id="ARBA00022676"/>
    </source>
</evidence>
<feature type="domain" description="Glutamine amidotransferase type-2" evidence="11">
    <location>
        <begin position="2"/>
        <end position="234"/>
    </location>
</feature>
<dbReference type="UniPathway" id="UPA00074">
    <property type="reaction ID" value="UER00124"/>
</dbReference>
<dbReference type="PIRSF" id="PIRSF000485">
    <property type="entry name" value="Amd_phspho_trans"/>
    <property type="match status" value="1"/>
</dbReference>
<dbReference type="EMBL" id="MHOD01000021">
    <property type="protein sequence ID" value="OGZ57826.1"/>
    <property type="molecule type" value="Genomic_DNA"/>
</dbReference>
<dbReference type="InterPro" id="IPR000836">
    <property type="entry name" value="PRTase_dom"/>
</dbReference>
<protein>
    <recommendedName>
        <fullName evidence="3 8">Amidophosphoribosyltransferase</fullName>
        <shortName evidence="8">ATase</shortName>
        <ecNumber evidence="3 8">2.4.2.14</ecNumber>
    </recommendedName>
    <alternativeName>
        <fullName evidence="8">Glutamine phosphoribosylpyrophosphate amidotransferase</fullName>
    </alternativeName>
</protein>
<evidence type="ECO:0000256" key="7">
    <source>
        <dbReference type="ARBA" id="ARBA00022962"/>
    </source>
</evidence>
<comment type="catalytic activity">
    <reaction evidence="8">
        <text>5-phospho-beta-D-ribosylamine + L-glutamate + diphosphate = 5-phospho-alpha-D-ribose 1-diphosphate + L-glutamine + H2O</text>
        <dbReference type="Rhea" id="RHEA:14905"/>
        <dbReference type="ChEBI" id="CHEBI:15377"/>
        <dbReference type="ChEBI" id="CHEBI:29985"/>
        <dbReference type="ChEBI" id="CHEBI:33019"/>
        <dbReference type="ChEBI" id="CHEBI:58017"/>
        <dbReference type="ChEBI" id="CHEBI:58359"/>
        <dbReference type="ChEBI" id="CHEBI:58681"/>
        <dbReference type="EC" id="2.4.2.14"/>
    </reaction>
</comment>
<evidence type="ECO:0000256" key="8">
    <source>
        <dbReference type="PIRNR" id="PIRNR000485"/>
    </source>
</evidence>
<keyword evidence="6 8" id="KW-0658">Purine biosynthesis</keyword>
<evidence type="ECO:0000259" key="11">
    <source>
        <dbReference type="PROSITE" id="PS51278"/>
    </source>
</evidence>
<proteinExistence type="inferred from homology"/>
<accession>A0A1G2H5Q3</accession>
<feature type="binding site" evidence="10">
    <location>
        <position position="365"/>
    </location>
    <ligand>
        <name>Mg(2+)</name>
        <dbReference type="ChEBI" id="CHEBI:18420"/>
    </ligand>
</feature>
<evidence type="ECO:0000313" key="12">
    <source>
        <dbReference type="EMBL" id="OGZ57826.1"/>
    </source>
</evidence>
<comment type="cofactor">
    <cofactor evidence="10">
        <name>Mg(2+)</name>
        <dbReference type="ChEBI" id="CHEBI:18420"/>
    </cofactor>
    <text evidence="10">Binds 1 Mg(2+) ion per subunit.</text>
</comment>
<evidence type="ECO:0000256" key="5">
    <source>
        <dbReference type="ARBA" id="ARBA00022679"/>
    </source>
</evidence>
<dbReference type="AlphaFoldDB" id="A0A1G2H5Q3"/>
<dbReference type="SUPFAM" id="SSF56235">
    <property type="entry name" value="N-terminal nucleophile aminohydrolases (Ntn hydrolases)"/>
    <property type="match status" value="1"/>
</dbReference>
<keyword evidence="5 8" id="KW-0808">Transferase</keyword>
<dbReference type="SUPFAM" id="SSF53271">
    <property type="entry name" value="PRTase-like"/>
    <property type="match status" value="1"/>
</dbReference>
<dbReference type="Pfam" id="PF13537">
    <property type="entry name" value="GATase_7"/>
    <property type="match status" value="1"/>
</dbReference>
<reference evidence="12 13" key="1">
    <citation type="journal article" date="2016" name="Nat. Commun.">
        <title>Thousands of microbial genomes shed light on interconnected biogeochemical processes in an aquifer system.</title>
        <authorList>
            <person name="Anantharaman K."/>
            <person name="Brown C.T."/>
            <person name="Hug L.A."/>
            <person name="Sharon I."/>
            <person name="Castelle C.J."/>
            <person name="Probst A.J."/>
            <person name="Thomas B.C."/>
            <person name="Singh A."/>
            <person name="Wilkins M.J."/>
            <person name="Karaoz U."/>
            <person name="Brodie E.L."/>
            <person name="Williams K.H."/>
            <person name="Hubbard S.S."/>
            <person name="Banfield J.F."/>
        </authorList>
    </citation>
    <scope>NUCLEOTIDE SEQUENCE [LARGE SCALE GENOMIC DNA]</scope>
</reference>
<dbReference type="Gene3D" id="3.40.50.2020">
    <property type="match status" value="1"/>
</dbReference>
<feature type="binding site" evidence="10">
    <location>
        <position position="297"/>
    </location>
    <ligand>
        <name>Mg(2+)</name>
        <dbReference type="ChEBI" id="CHEBI:18420"/>
    </ligand>
</feature>
<dbReference type="GO" id="GO:0009113">
    <property type="term" value="P:purine nucleobase biosynthetic process"/>
    <property type="evidence" value="ECO:0007669"/>
    <property type="project" value="InterPro"/>
</dbReference>
<evidence type="ECO:0000256" key="1">
    <source>
        <dbReference type="ARBA" id="ARBA00005209"/>
    </source>
</evidence>
<feature type="binding site" evidence="10">
    <location>
        <position position="366"/>
    </location>
    <ligand>
        <name>Mg(2+)</name>
        <dbReference type="ChEBI" id="CHEBI:18420"/>
    </ligand>
</feature>
<keyword evidence="4 8" id="KW-0328">Glycosyltransferase</keyword>
<dbReference type="GO" id="GO:0046872">
    <property type="term" value="F:metal ion binding"/>
    <property type="evidence" value="ECO:0007669"/>
    <property type="project" value="UniProtKB-KW"/>
</dbReference>
<dbReference type="InterPro" id="IPR029057">
    <property type="entry name" value="PRTase-like"/>
</dbReference>
<dbReference type="PROSITE" id="PS51278">
    <property type="entry name" value="GATASE_TYPE_2"/>
    <property type="match status" value="1"/>
</dbReference>
<keyword evidence="7" id="KW-0315">Glutamine amidotransferase</keyword>
<dbReference type="Proteomes" id="UP000177932">
    <property type="component" value="Unassembled WGS sequence"/>
</dbReference>
<organism evidence="12 13">
    <name type="scientific">Candidatus Spechtbacteria bacterium RIFCSPHIGHO2_01_FULL_43_30</name>
    <dbReference type="NCBI Taxonomy" id="1802158"/>
    <lineage>
        <taxon>Bacteria</taxon>
        <taxon>Candidatus Spechtiibacteriota</taxon>
    </lineage>
</organism>
<dbReference type="CDD" id="cd06223">
    <property type="entry name" value="PRTases_typeI"/>
    <property type="match status" value="1"/>
</dbReference>
<dbReference type="InterPro" id="IPR005854">
    <property type="entry name" value="PurF"/>
</dbReference>
<comment type="caution">
    <text evidence="12">The sequence shown here is derived from an EMBL/GenBank/DDBJ whole genome shotgun (WGS) entry which is preliminary data.</text>
</comment>
<name>A0A1G2H5Q3_9BACT</name>
<keyword evidence="10" id="KW-0460">Magnesium</keyword>
<comment type="similarity">
    <text evidence="2 8">In the C-terminal section; belongs to the purine/pyrimidine phosphoribosyltransferase family.</text>
</comment>